<feature type="region of interest" description="Disordered" evidence="1">
    <location>
        <begin position="71"/>
        <end position="155"/>
    </location>
</feature>
<feature type="region of interest" description="Disordered" evidence="1">
    <location>
        <begin position="1"/>
        <end position="57"/>
    </location>
</feature>
<gene>
    <name evidence="2" type="primary">LOC106119927</name>
</gene>
<reference evidence="2" key="1">
    <citation type="submission" date="2025-08" db="UniProtKB">
        <authorList>
            <consortium name="RefSeq"/>
        </authorList>
    </citation>
    <scope>IDENTIFICATION</scope>
</reference>
<dbReference type="Proteomes" id="UP000694872">
    <property type="component" value="Unplaced"/>
</dbReference>
<sequence>MNQVQTSAAFEPRARNHSTLISTDRLPHEHVAQEPELSHEQENLSSSNREWLENSQVETSAAFEHQARNIPTLISTEPLPHDDTSQNQDLTHGQKETMSQPCTSRESMMRATQQRACQPPRTKTPSRSRPRRRGSRRRAQSSAHTQVTLDHMAAPHTAVVMQRGTAEKRKATQLINKNPSSTVSCTYGERTPDADGCQHSLAPRVCAMNLRLTETWRSECGTSRIRSGTWSLGSPVWMIGR</sequence>
<evidence type="ECO:0000313" key="2">
    <source>
        <dbReference type="RefSeq" id="XP_013170507.1"/>
    </source>
</evidence>
<dbReference type="KEGG" id="pxu:106119927"/>
<feature type="compositionally biased region" description="Basic and acidic residues" evidence="1">
    <location>
        <begin position="25"/>
        <end position="42"/>
    </location>
</feature>
<proteinExistence type="predicted"/>
<feature type="compositionally biased region" description="Polar residues" evidence="1">
    <location>
        <begin position="85"/>
        <end position="116"/>
    </location>
</feature>
<dbReference type="GeneID" id="106119927"/>
<protein>
    <submittedName>
        <fullName evidence="2">Uncharacterized protein LOC106119927</fullName>
    </submittedName>
</protein>
<dbReference type="RefSeq" id="XP_013170507.1">
    <property type="nucleotide sequence ID" value="XM_013315053.1"/>
</dbReference>
<name>A0AAJ7EBD0_PAPXU</name>
<dbReference type="AlphaFoldDB" id="A0AAJ7EBD0"/>
<organism evidence="2">
    <name type="scientific">Papilio xuthus</name>
    <name type="common">Asian swallowtail butterfly</name>
    <dbReference type="NCBI Taxonomy" id="66420"/>
    <lineage>
        <taxon>Eukaryota</taxon>
        <taxon>Metazoa</taxon>
        <taxon>Ecdysozoa</taxon>
        <taxon>Arthropoda</taxon>
        <taxon>Hexapoda</taxon>
        <taxon>Insecta</taxon>
        <taxon>Pterygota</taxon>
        <taxon>Neoptera</taxon>
        <taxon>Endopterygota</taxon>
        <taxon>Lepidoptera</taxon>
        <taxon>Glossata</taxon>
        <taxon>Ditrysia</taxon>
        <taxon>Papilionoidea</taxon>
        <taxon>Papilionidae</taxon>
        <taxon>Papilioninae</taxon>
        <taxon>Papilio</taxon>
    </lineage>
</organism>
<feature type="compositionally biased region" description="Polar residues" evidence="1">
    <location>
        <begin position="43"/>
        <end position="57"/>
    </location>
</feature>
<evidence type="ECO:0000256" key="1">
    <source>
        <dbReference type="SAM" id="MobiDB-lite"/>
    </source>
</evidence>
<feature type="compositionally biased region" description="Basic residues" evidence="1">
    <location>
        <begin position="124"/>
        <end position="139"/>
    </location>
</feature>
<accession>A0AAJ7EBD0</accession>